<organism evidence="3">
    <name type="scientific">Musa acuminata subsp. malaccensis</name>
    <name type="common">Wild banana</name>
    <name type="synonym">Musa malaccensis</name>
    <dbReference type="NCBI Taxonomy" id="214687"/>
    <lineage>
        <taxon>Eukaryota</taxon>
        <taxon>Viridiplantae</taxon>
        <taxon>Streptophyta</taxon>
        <taxon>Embryophyta</taxon>
        <taxon>Tracheophyta</taxon>
        <taxon>Spermatophyta</taxon>
        <taxon>Magnoliopsida</taxon>
        <taxon>Liliopsida</taxon>
        <taxon>Zingiberales</taxon>
        <taxon>Musaceae</taxon>
        <taxon>Musa</taxon>
    </lineage>
</organism>
<evidence type="ECO:0000313" key="3">
    <source>
        <dbReference type="EMBL" id="CAG1859027.1"/>
    </source>
</evidence>
<name>A0A8D7B217_MUSAM</name>
<evidence type="ECO:0000256" key="2">
    <source>
        <dbReference type="SAM" id="Phobius"/>
    </source>
</evidence>
<dbReference type="AlphaFoldDB" id="A0A8D7B217"/>
<feature type="region of interest" description="Disordered" evidence="1">
    <location>
        <begin position="97"/>
        <end position="239"/>
    </location>
</feature>
<keyword evidence="2" id="KW-0812">Transmembrane</keyword>
<dbReference type="EMBL" id="HG996466">
    <property type="protein sequence ID" value="CAG1859027.1"/>
    <property type="molecule type" value="Genomic_DNA"/>
</dbReference>
<reference evidence="3" key="1">
    <citation type="submission" date="2021-03" db="EMBL/GenBank/DDBJ databases">
        <authorList>
            <consortium name="Genoscope - CEA"/>
            <person name="William W."/>
        </authorList>
    </citation>
    <scope>NUCLEOTIDE SEQUENCE</scope>
    <source>
        <strain evidence="3">Doubled-haploid Pahang</strain>
    </source>
</reference>
<feature type="non-terminal residue" evidence="3">
    <location>
        <position position="1"/>
    </location>
</feature>
<gene>
    <name evidence="3" type="ORF">GSMUA_293220.1</name>
</gene>
<feature type="compositionally biased region" description="Pro residues" evidence="1">
    <location>
        <begin position="97"/>
        <end position="110"/>
    </location>
</feature>
<sequence length="239" mass="24765">CGRCRSRRLIRNSRWLAFCAISTNSTSRTNSAAATYPSSPACLAGAPRSPRLFVTNRPVLSLPLLLLFQVHLLSLPLPLLFQVHLLFPPPPPPLPLPSPPYNVPPPPPPIAEKEGGEGCGRPRSPSPVTSLSFRGSRVGGDNDDAGPSAVATSDQGRHTVEDDTGSNAALPSLPGNRPEHNDAVVTSGQGWHSVDDDVGPSAAATSVPGNRSEHDDALATSGQGTHNVDGDAGPSAAPP</sequence>
<evidence type="ECO:0000256" key="1">
    <source>
        <dbReference type="SAM" id="MobiDB-lite"/>
    </source>
</evidence>
<keyword evidence="2" id="KW-1133">Transmembrane helix</keyword>
<feature type="transmembrane region" description="Helical" evidence="2">
    <location>
        <begin position="59"/>
        <end position="81"/>
    </location>
</feature>
<protein>
    <submittedName>
        <fullName evidence="3">(wild Malaysian banana) hypothetical protein</fullName>
    </submittedName>
</protein>
<accession>A0A8D7B217</accession>
<proteinExistence type="predicted"/>
<keyword evidence="2" id="KW-0472">Membrane</keyword>